<protein>
    <submittedName>
        <fullName evidence="1">Uncharacterized protein</fullName>
    </submittedName>
</protein>
<evidence type="ECO:0000313" key="2">
    <source>
        <dbReference type="Proteomes" id="UP000000752"/>
    </source>
</evidence>
<name>O57745_PYRHO</name>
<evidence type="ECO:0000313" key="1">
    <source>
        <dbReference type="EMBL" id="BAA29103.1"/>
    </source>
</evidence>
<gene>
    <name evidence="1" type="ordered locus">PH0035</name>
</gene>
<keyword evidence="2" id="KW-1185">Reference proteome</keyword>
<dbReference type="KEGG" id="pho:PH0035"/>
<dbReference type="Proteomes" id="UP000000752">
    <property type="component" value="Chromosome"/>
</dbReference>
<dbReference type="EMBL" id="BA000001">
    <property type="protein sequence ID" value="BAA29103.1"/>
    <property type="molecule type" value="Genomic_DNA"/>
</dbReference>
<accession>O57745</accession>
<dbReference type="PIR" id="H71221">
    <property type="entry name" value="H71221"/>
</dbReference>
<sequence>MSFWGHGNGIYRQGFLIKEVFRIGNRGYFSQLRCCSSNAYPRNCAYFRISQDKKEQALHLFHQWKFCPSALNSICLHIQHLRRITGPVLHTILVLRKLESRG</sequence>
<dbReference type="AlphaFoldDB" id="O57745"/>
<reference evidence="1 2" key="1">
    <citation type="journal article" date="1998" name="DNA Res.">
        <title>Complete sequence and gene organization of the genome of a hyper-thermophilic archaebacterium, Pyrococcus horikoshii OT3.</title>
        <authorList>
            <person name="Kawarabayasi Y."/>
            <person name="Sawada M."/>
            <person name="Horikawa H."/>
            <person name="Haikawa Y."/>
            <person name="Hino Y."/>
            <person name="Yamamoto S."/>
            <person name="Sekine M."/>
            <person name="Baba S."/>
            <person name="Kosugi H."/>
            <person name="Hosoyama A."/>
            <person name="Nagai Y."/>
            <person name="Sakai M."/>
            <person name="Ogura K."/>
            <person name="Otuka R."/>
            <person name="Nakazawa H."/>
            <person name="Takamiya M."/>
            <person name="Ohfuku Y."/>
            <person name="Funahashi T."/>
            <person name="Tanaka T."/>
            <person name="Kudoh Y."/>
            <person name="Yamazaki J."/>
            <person name="Kushida N."/>
            <person name="Oguchi A."/>
            <person name="Aoki K."/>
            <person name="Nakamura Y."/>
            <person name="Robb T.F."/>
            <person name="Horikoshi K."/>
            <person name="Masuchi Y."/>
            <person name="Shizuya H."/>
            <person name="Kikuchi H."/>
        </authorList>
    </citation>
    <scope>NUCLEOTIDE SEQUENCE [LARGE SCALE GENOMIC DNA]</scope>
    <source>
        <strain evidence="2">ATCC 700860 / DSM 12428 / JCM 9974 / NBRC 100139 / OT-3</strain>
    </source>
</reference>
<dbReference type="EnsemblBacteria" id="BAA29103">
    <property type="protein sequence ID" value="BAA29103"/>
    <property type="gene ID" value="BAA29103"/>
</dbReference>
<proteinExistence type="predicted"/>
<organism evidence="1 2">
    <name type="scientific">Pyrococcus horikoshii (strain ATCC 700860 / DSM 12428 / JCM 9974 / NBRC 100139 / OT-3)</name>
    <dbReference type="NCBI Taxonomy" id="70601"/>
    <lineage>
        <taxon>Archaea</taxon>
        <taxon>Methanobacteriati</taxon>
        <taxon>Methanobacteriota</taxon>
        <taxon>Thermococci</taxon>
        <taxon>Thermococcales</taxon>
        <taxon>Thermococcaceae</taxon>
        <taxon>Pyrococcus</taxon>
    </lineage>
</organism>
<dbReference type="STRING" id="70601.gene:9376942"/>